<protein>
    <submittedName>
        <fullName evidence="1">Uncharacterized protein</fullName>
    </submittedName>
</protein>
<organism evidence="1 2">
    <name type="scientific">Luteolibacter arcticus</name>
    <dbReference type="NCBI Taxonomy" id="1581411"/>
    <lineage>
        <taxon>Bacteria</taxon>
        <taxon>Pseudomonadati</taxon>
        <taxon>Verrucomicrobiota</taxon>
        <taxon>Verrucomicrobiia</taxon>
        <taxon>Verrucomicrobiales</taxon>
        <taxon>Verrucomicrobiaceae</taxon>
        <taxon>Luteolibacter</taxon>
    </lineage>
</organism>
<dbReference type="EMBL" id="JAPDDT010000018">
    <property type="protein sequence ID" value="MCW1925869.1"/>
    <property type="molecule type" value="Genomic_DNA"/>
</dbReference>
<keyword evidence="2" id="KW-1185">Reference proteome</keyword>
<gene>
    <name evidence="1" type="ORF">OKA05_25140</name>
</gene>
<proteinExistence type="predicted"/>
<sequence length="116" mass="13002">MIENIMSPASKDNRSFVGCIEVRPLDGCQLAPQEYAGAAVRCYIHALSLEEAMIRMNEGLAEEFMELVKIDFFVDEESVEWENPDDPTGIKLSDEARATGDVIFGEFRGWGHDEAE</sequence>
<evidence type="ECO:0000313" key="1">
    <source>
        <dbReference type="EMBL" id="MCW1925869.1"/>
    </source>
</evidence>
<evidence type="ECO:0000313" key="2">
    <source>
        <dbReference type="Proteomes" id="UP001320876"/>
    </source>
</evidence>
<accession>A0ABT3GQV2</accession>
<reference evidence="1 2" key="1">
    <citation type="submission" date="2022-10" db="EMBL/GenBank/DDBJ databases">
        <title>Luteolibacter arcticus strain CCTCC AB 2014275, whole genome shotgun sequencing project.</title>
        <authorList>
            <person name="Zhao G."/>
            <person name="Shen L."/>
        </authorList>
    </citation>
    <scope>NUCLEOTIDE SEQUENCE [LARGE SCALE GENOMIC DNA]</scope>
    <source>
        <strain evidence="1 2">CCTCC AB 2014275</strain>
    </source>
</reference>
<name>A0ABT3GQV2_9BACT</name>
<dbReference type="Proteomes" id="UP001320876">
    <property type="component" value="Unassembled WGS sequence"/>
</dbReference>
<comment type="caution">
    <text evidence="1">The sequence shown here is derived from an EMBL/GenBank/DDBJ whole genome shotgun (WGS) entry which is preliminary data.</text>
</comment>